<dbReference type="STRING" id="1965070.A0A3S3QAX3"/>
<accession>A0A3S3QAX3</accession>
<evidence type="ECO:0000256" key="1">
    <source>
        <dbReference type="SAM" id="MobiDB-lite"/>
    </source>
</evidence>
<protein>
    <submittedName>
        <fullName evidence="2">E2F-associated phosphoprotein-like protein</fullName>
    </submittedName>
</protein>
<feature type="region of interest" description="Disordered" evidence="1">
    <location>
        <begin position="33"/>
        <end position="89"/>
    </location>
</feature>
<dbReference type="Pfam" id="PF10238">
    <property type="entry name" value="Eapp_C"/>
    <property type="match status" value="1"/>
</dbReference>
<feature type="compositionally biased region" description="Polar residues" evidence="1">
    <location>
        <begin position="55"/>
        <end position="70"/>
    </location>
</feature>
<dbReference type="InterPro" id="IPR019370">
    <property type="entry name" value="E2F-assoc_phosphoprotein"/>
</dbReference>
<evidence type="ECO:0000313" key="3">
    <source>
        <dbReference type="Proteomes" id="UP000285301"/>
    </source>
</evidence>
<name>A0A3S3QAX3_9ACAR</name>
<dbReference type="AlphaFoldDB" id="A0A3S3QAX3"/>
<dbReference type="GO" id="GO:0005634">
    <property type="term" value="C:nucleus"/>
    <property type="evidence" value="ECO:0007669"/>
    <property type="project" value="TreeGrafter"/>
</dbReference>
<gene>
    <name evidence="2" type="ORF">B4U79_07020</name>
</gene>
<evidence type="ECO:0000313" key="2">
    <source>
        <dbReference type="EMBL" id="RWS16996.1"/>
    </source>
</evidence>
<dbReference type="EMBL" id="NCKU01000136">
    <property type="protein sequence ID" value="RWS16996.1"/>
    <property type="molecule type" value="Genomic_DNA"/>
</dbReference>
<dbReference type="OrthoDB" id="122464at2759"/>
<sequence>MNDYYIVDECSDNEYYSSDDECDAAVWSAKNEGEDDDFAAEMERERDARFAGDSGNDQRTGDEQQMSPSCSLDDESSRDSNSNDAIFYDPKADDRDERWVSDLRRVANSTESGESRPKLANSDATLNCPFCMSLLCLDCQRHEVYKTQYRAMFAFNCFVDFSQKLEYKGKAKKRKHRLVSSLPTEIYYPVKCTVCGTQVAVYDNDEVYHFFNVLSSVS</sequence>
<reference evidence="2 3" key="1">
    <citation type="journal article" date="2018" name="Gigascience">
        <title>Genomes of trombidid mites reveal novel predicted allergens and laterally-transferred genes associated with secondary metabolism.</title>
        <authorList>
            <person name="Dong X."/>
            <person name="Chaisiri K."/>
            <person name="Xia D."/>
            <person name="Armstrong S.D."/>
            <person name="Fang Y."/>
            <person name="Donnelly M.J."/>
            <person name="Kadowaki T."/>
            <person name="McGarry J.W."/>
            <person name="Darby A.C."/>
            <person name="Makepeace B.L."/>
        </authorList>
    </citation>
    <scope>NUCLEOTIDE SEQUENCE [LARGE SCALE GENOMIC DNA]</scope>
    <source>
        <strain evidence="2">UoL-WK</strain>
    </source>
</reference>
<feature type="compositionally biased region" description="Basic and acidic residues" evidence="1">
    <location>
        <begin position="41"/>
        <end position="50"/>
    </location>
</feature>
<organism evidence="2 3">
    <name type="scientific">Dinothrombium tinctorium</name>
    <dbReference type="NCBI Taxonomy" id="1965070"/>
    <lineage>
        <taxon>Eukaryota</taxon>
        <taxon>Metazoa</taxon>
        <taxon>Ecdysozoa</taxon>
        <taxon>Arthropoda</taxon>
        <taxon>Chelicerata</taxon>
        <taxon>Arachnida</taxon>
        <taxon>Acari</taxon>
        <taxon>Acariformes</taxon>
        <taxon>Trombidiformes</taxon>
        <taxon>Prostigmata</taxon>
        <taxon>Anystina</taxon>
        <taxon>Parasitengona</taxon>
        <taxon>Trombidioidea</taxon>
        <taxon>Trombidiidae</taxon>
        <taxon>Dinothrombium</taxon>
    </lineage>
</organism>
<proteinExistence type="predicted"/>
<comment type="caution">
    <text evidence="2">The sequence shown here is derived from an EMBL/GenBank/DDBJ whole genome shotgun (WGS) entry which is preliminary data.</text>
</comment>
<keyword evidence="3" id="KW-1185">Reference proteome</keyword>
<dbReference type="PANTHER" id="PTHR15967:SF0">
    <property type="entry name" value="E2F-ASSOCIATED PHOSPHOPROTEIN"/>
    <property type="match status" value="1"/>
</dbReference>
<dbReference type="Proteomes" id="UP000285301">
    <property type="component" value="Unassembled WGS sequence"/>
</dbReference>
<dbReference type="PANTHER" id="PTHR15967">
    <property type="entry name" value="E2F-ASSOCIATED PHOSPHOPROTEIN"/>
    <property type="match status" value="1"/>
</dbReference>